<evidence type="ECO:0000313" key="2">
    <source>
        <dbReference type="EMBL" id="MEU1951587.1"/>
    </source>
</evidence>
<evidence type="ECO:0000313" key="3">
    <source>
        <dbReference type="Proteomes" id="UP001550628"/>
    </source>
</evidence>
<comment type="caution">
    <text evidence="2">The sequence shown here is derived from an EMBL/GenBank/DDBJ whole genome shotgun (WGS) entry which is preliminary data.</text>
</comment>
<dbReference type="RefSeq" id="WP_356953642.1">
    <property type="nucleotide sequence ID" value="NZ_JBEYBD010000001.1"/>
</dbReference>
<sequence>MSHSGTPIPQLSTFTCIRCGLVVSVAAPGAEPRSHCPNCLSGTHGRCSARTHPIAVAVLRDGDWMLIQRCTGCNHLEAAPVAEDDNQLLLIRIAVKPLAQPPFPLEHLAQLRVR</sequence>
<gene>
    <name evidence="2" type="ORF">ABZ510_06965</name>
</gene>
<feature type="domain" description="RNHCP" evidence="1">
    <location>
        <begin position="13"/>
        <end position="90"/>
    </location>
</feature>
<reference evidence="2 3" key="1">
    <citation type="submission" date="2024-06" db="EMBL/GenBank/DDBJ databases">
        <title>The Natural Products Discovery Center: Release of the First 8490 Sequenced Strains for Exploring Actinobacteria Biosynthetic Diversity.</title>
        <authorList>
            <person name="Kalkreuter E."/>
            <person name="Kautsar S.A."/>
            <person name="Yang D."/>
            <person name="Bader C.D."/>
            <person name="Teijaro C.N."/>
            <person name="Fluegel L."/>
            <person name="Davis C.M."/>
            <person name="Simpson J.R."/>
            <person name="Lauterbach L."/>
            <person name="Steele A.D."/>
            <person name="Gui C."/>
            <person name="Meng S."/>
            <person name="Li G."/>
            <person name="Viehrig K."/>
            <person name="Ye F."/>
            <person name="Su P."/>
            <person name="Kiefer A.F."/>
            <person name="Nichols A."/>
            <person name="Cepeda A.J."/>
            <person name="Yan W."/>
            <person name="Fan B."/>
            <person name="Jiang Y."/>
            <person name="Adhikari A."/>
            <person name="Zheng C.-J."/>
            <person name="Schuster L."/>
            <person name="Cowan T.M."/>
            <person name="Smanski M.J."/>
            <person name="Chevrette M.G."/>
            <person name="De Carvalho L.P.S."/>
            <person name="Shen B."/>
        </authorList>
    </citation>
    <scope>NUCLEOTIDE SEQUENCE [LARGE SCALE GENOMIC DNA]</scope>
    <source>
        <strain evidence="2 3">NPDC019708</strain>
    </source>
</reference>
<dbReference type="EMBL" id="JBEYBF010000003">
    <property type="protein sequence ID" value="MEU1951587.1"/>
    <property type="molecule type" value="Genomic_DNA"/>
</dbReference>
<dbReference type="Pfam" id="PF12647">
    <property type="entry name" value="RNHCP"/>
    <property type="match status" value="1"/>
</dbReference>
<accession>A0ABV2WL20</accession>
<organism evidence="2 3">
    <name type="scientific">Nocardia rhamnosiphila</name>
    <dbReference type="NCBI Taxonomy" id="426716"/>
    <lineage>
        <taxon>Bacteria</taxon>
        <taxon>Bacillati</taxon>
        <taxon>Actinomycetota</taxon>
        <taxon>Actinomycetes</taxon>
        <taxon>Mycobacteriales</taxon>
        <taxon>Nocardiaceae</taxon>
        <taxon>Nocardia</taxon>
    </lineage>
</organism>
<protein>
    <submittedName>
        <fullName evidence="2">RNHCP domain-containing protein</fullName>
    </submittedName>
</protein>
<dbReference type="InterPro" id="IPR024439">
    <property type="entry name" value="RNHCP"/>
</dbReference>
<name>A0ABV2WL20_9NOCA</name>
<evidence type="ECO:0000259" key="1">
    <source>
        <dbReference type="Pfam" id="PF12647"/>
    </source>
</evidence>
<keyword evidence="3" id="KW-1185">Reference proteome</keyword>
<proteinExistence type="predicted"/>
<dbReference type="Proteomes" id="UP001550628">
    <property type="component" value="Unassembled WGS sequence"/>
</dbReference>